<evidence type="ECO:0000256" key="2">
    <source>
        <dbReference type="ARBA" id="ARBA00022525"/>
    </source>
</evidence>
<dbReference type="PROSITE" id="PS50092">
    <property type="entry name" value="TSP1"/>
    <property type="match status" value="1"/>
</dbReference>
<proteinExistence type="predicted"/>
<feature type="domain" description="ADAMTS/ADAMTS-like cysteine-rich" evidence="5">
    <location>
        <begin position="52"/>
        <end position="125"/>
    </location>
</feature>
<gene>
    <name evidence="6" type="primary">ORF62879</name>
</gene>
<reference evidence="6" key="1">
    <citation type="submission" date="2014-12" db="EMBL/GenBank/DDBJ databases">
        <title>Insight into the proteome of Arion vulgaris.</title>
        <authorList>
            <person name="Aradska J."/>
            <person name="Bulat T."/>
            <person name="Smidak R."/>
            <person name="Sarate P."/>
            <person name="Gangsoo J."/>
            <person name="Sialana F."/>
            <person name="Bilban M."/>
            <person name="Lubec G."/>
        </authorList>
    </citation>
    <scope>NUCLEOTIDE SEQUENCE</scope>
    <source>
        <tissue evidence="6">Skin</tissue>
    </source>
</reference>
<dbReference type="InterPro" id="IPR010294">
    <property type="entry name" value="ADAMTS_spacer1"/>
</dbReference>
<dbReference type="InterPro" id="IPR050439">
    <property type="entry name" value="ADAMTS_ADAMTS-like"/>
</dbReference>
<evidence type="ECO:0000313" key="6">
    <source>
        <dbReference type="EMBL" id="CEK67512.1"/>
    </source>
</evidence>
<evidence type="ECO:0000259" key="4">
    <source>
        <dbReference type="Pfam" id="PF05986"/>
    </source>
</evidence>
<keyword evidence="3" id="KW-1015">Disulfide bond</keyword>
<comment type="subcellular location">
    <subcellularLocation>
        <location evidence="1">Secreted</location>
    </subcellularLocation>
</comment>
<dbReference type="Gene3D" id="2.20.100.10">
    <property type="entry name" value="Thrombospondin type-1 (TSP1) repeat"/>
    <property type="match status" value="1"/>
</dbReference>
<name>A0A0B6ZGJ2_9EUPU</name>
<feature type="non-terminal residue" evidence="6">
    <location>
        <position position="1"/>
    </location>
</feature>
<dbReference type="GO" id="GO:0031012">
    <property type="term" value="C:extracellular matrix"/>
    <property type="evidence" value="ECO:0007669"/>
    <property type="project" value="TreeGrafter"/>
</dbReference>
<organism evidence="6">
    <name type="scientific">Arion vulgaris</name>
    <dbReference type="NCBI Taxonomy" id="1028688"/>
    <lineage>
        <taxon>Eukaryota</taxon>
        <taxon>Metazoa</taxon>
        <taxon>Spiralia</taxon>
        <taxon>Lophotrochozoa</taxon>
        <taxon>Mollusca</taxon>
        <taxon>Gastropoda</taxon>
        <taxon>Heterobranchia</taxon>
        <taxon>Euthyneura</taxon>
        <taxon>Panpulmonata</taxon>
        <taxon>Eupulmonata</taxon>
        <taxon>Stylommatophora</taxon>
        <taxon>Helicina</taxon>
        <taxon>Arionoidea</taxon>
        <taxon>Arionidae</taxon>
        <taxon>Arion</taxon>
    </lineage>
</organism>
<keyword evidence="2" id="KW-0964">Secreted</keyword>
<dbReference type="InterPro" id="IPR000884">
    <property type="entry name" value="TSP1_rpt"/>
</dbReference>
<dbReference type="Pfam" id="PF19236">
    <property type="entry name" value="ADAMTS_CR_3"/>
    <property type="match status" value="1"/>
</dbReference>
<dbReference type="GO" id="GO:0006508">
    <property type="term" value="P:proteolysis"/>
    <property type="evidence" value="ECO:0007669"/>
    <property type="project" value="TreeGrafter"/>
</dbReference>
<evidence type="ECO:0000256" key="1">
    <source>
        <dbReference type="ARBA" id="ARBA00004613"/>
    </source>
</evidence>
<sequence>ASSQCHGQSIHHQSCNIQECPSDSIDFRSYQCNDYDMSKSLTNSGNTLTWRPYLDPANMCTLICKNENGDIKKVHKTVIDGTRCDNEDSFGLCIDGFCKSVGCDHILGSMKTEDKCLMCGSSGDLCQTVSGSTRGNILEFNTRSHISRIPVGATKVVITMAARSSSVIELIPDHGKALILTVNKIHTRKTGEFAGTFFTHQFTANGIKFAARGPLNESLQLTVRNRKNMRYPSVVDFEYSIKKSRLLKRSLRQQYSWNFGNWSSCSKQCGTGYQLRAVSCIDHQT</sequence>
<dbReference type="PRINTS" id="PR01857">
    <property type="entry name" value="ADAMTSFAMILY"/>
</dbReference>
<dbReference type="PANTHER" id="PTHR13723:SF281">
    <property type="entry name" value="PAPILIN"/>
    <property type="match status" value="1"/>
</dbReference>
<dbReference type="InterPro" id="IPR013273">
    <property type="entry name" value="ADAMTS/ADAMTS-like"/>
</dbReference>
<feature type="non-terminal residue" evidence="6">
    <location>
        <position position="285"/>
    </location>
</feature>
<protein>
    <submittedName>
        <fullName evidence="6">Uncharacterized protein</fullName>
    </submittedName>
</protein>
<dbReference type="Gene3D" id="2.60.120.830">
    <property type="match status" value="1"/>
</dbReference>
<dbReference type="GO" id="GO:0030198">
    <property type="term" value="P:extracellular matrix organization"/>
    <property type="evidence" value="ECO:0007669"/>
    <property type="project" value="InterPro"/>
</dbReference>
<dbReference type="SUPFAM" id="SSF82895">
    <property type="entry name" value="TSP-1 type 1 repeat"/>
    <property type="match status" value="1"/>
</dbReference>
<dbReference type="InterPro" id="IPR036383">
    <property type="entry name" value="TSP1_rpt_sf"/>
</dbReference>
<evidence type="ECO:0000259" key="5">
    <source>
        <dbReference type="Pfam" id="PF19236"/>
    </source>
</evidence>
<dbReference type="Pfam" id="PF05986">
    <property type="entry name" value="ADAMTS_spacer1"/>
    <property type="match status" value="1"/>
</dbReference>
<accession>A0A0B6ZGJ2</accession>
<feature type="domain" description="ADAMTS/ADAMTS-like Spacer 1" evidence="4">
    <location>
        <begin position="145"/>
        <end position="241"/>
    </location>
</feature>
<dbReference type="PANTHER" id="PTHR13723">
    <property type="entry name" value="ADAMTS A DISINTEGRIN AND METALLOPROTEASE WITH THROMBOSPONDIN MOTIFS PROTEASE"/>
    <property type="match status" value="1"/>
</dbReference>
<evidence type="ECO:0000256" key="3">
    <source>
        <dbReference type="ARBA" id="ARBA00023157"/>
    </source>
</evidence>
<dbReference type="InterPro" id="IPR045371">
    <property type="entry name" value="ADAMTS_CR_3"/>
</dbReference>
<dbReference type="GO" id="GO:0004222">
    <property type="term" value="F:metalloendopeptidase activity"/>
    <property type="evidence" value="ECO:0007669"/>
    <property type="project" value="TreeGrafter"/>
</dbReference>
<dbReference type="EMBL" id="HACG01020647">
    <property type="protein sequence ID" value="CEK67512.1"/>
    <property type="molecule type" value="Transcribed_RNA"/>
</dbReference>
<dbReference type="GO" id="GO:0005576">
    <property type="term" value="C:extracellular region"/>
    <property type="evidence" value="ECO:0007669"/>
    <property type="project" value="UniProtKB-SubCell"/>
</dbReference>
<dbReference type="AlphaFoldDB" id="A0A0B6ZGJ2"/>
<dbReference type="Pfam" id="PF19030">
    <property type="entry name" value="TSP1_ADAMTS"/>
    <property type="match status" value="1"/>
</dbReference>